<sequence>MCPALKRTIASAGAHAFPTSIARPVVYPCTCHALTVYFELRRQTAKKSYVGLHVVRLFYSMISKGSMAHLSTFGLFAFMWTAYANRPDCPNHCMVEMCPAVMDSRFNKYLNNPAQDPDLDDCMKVWCPSVRSFSKNKWLCPTDVDPDTVPSEDYGYIDPNVYADAWDQEFADAWDQEFADETEEHQRKWIEELKDQCTKDGKIAKDGTTCMMKNSIYTDSTDTAQCSLAVCKGGQCVSATYSRCAI</sequence>
<protein>
    <submittedName>
        <fullName evidence="1">Basic tail secreted protein</fullName>
    </submittedName>
</protein>
<name>A0A131YLE1_RHIAP</name>
<accession>A0A131YLE1</accession>
<dbReference type="AlphaFoldDB" id="A0A131YLE1"/>
<evidence type="ECO:0000313" key="1">
    <source>
        <dbReference type="EMBL" id="JAP80123.1"/>
    </source>
</evidence>
<dbReference type="EMBL" id="GEDV01008434">
    <property type="protein sequence ID" value="JAP80123.1"/>
    <property type="molecule type" value="Transcribed_RNA"/>
</dbReference>
<organism evidence="1">
    <name type="scientific">Rhipicephalus appendiculatus</name>
    <name type="common">Brown ear tick</name>
    <dbReference type="NCBI Taxonomy" id="34631"/>
    <lineage>
        <taxon>Eukaryota</taxon>
        <taxon>Metazoa</taxon>
        <taxon>Ecdysozoa</taxon>
        <taxon>Arthropoda</taxon>
        <taxon>Chelicerata</taxon>
        <taxon>Arachnida</taxon>
        <taxon>Acari</taxon>
        <taxon>Parasitiformes</taxon>
        <taxon>Ixodida</taxon>
        <taxon>Ixodoidea</taxon>
        <taxon>Ixodidae</taxon>
        <taxon>Rhipicephalinae</taxon>
        <taxon>Rhipicephalus</taxon>
        <taxon>Rhipicephalus</taxon>
    </lineage>
</organism>
<proteinExistence type="predicted"/>
<reference evidence="1" key="1">
    <citation type="journal article" date="2016" name="Ticks Tick Borne Dis.">
        <title>De novo assembly and annotation of the salivary gland transcriptome of Rhipicephalus appendiculatus male and female ticks during blood feeding.</title>
        <authorList>
            <person name="de Castro M.H."/>
            <person name="de Klerk D."/>
            <person name="Pienaar R."/>
            <person name="Latif A.A."/>
            <person name="Rees D.J."/>
            <person name="Mans B.J."/>
        </authorList>
    </citation>
    <scope>NUCLEOTIDE SEQUENCE</scope>
    <source>
        <tissue evidence="1">Salivary glands</tissue>
    </source>
</reference>